<dbReference type="InterPro" id="IPR052587">
    <property type="entry name" value="TELO2-interacting_protein_1"/>
</dbReference>
<feature type="region of interest" description="Disordered" evidence="1">
    <location>
        <begin position="813"/>
        <end position="837"/>
    </location>
</feature>
<organism evidence="4 5">
    <name type="scientific">Myxozyma melibiosi</name>
    <dbReference type="NCBI Taxonomy" id="54550"/>
    <lineage>
        <taxon>Eukaryota</taxon>
        <taxon>Fungi</taxon>
        <taxon>Dikarya</taxon>
        <taxon>Ascomycota</taxon>
        <taxon>Saccharomycotina</taxon>
        <taxon>Lipomycetes</taxon>
        <taxon>Lipomycetales</taxon>
        <taxon>Lipomycetaceae</taxon>
        <taxon>Myxozyma</taxon>
    </lineage>
</organism>
<sequence>MVTNLGTKAGRDQSQSDAFLRAKNVCVPLSQLALSLNRDTTAVNKFKIVNGLEDLLHTISRIPPEHFNPELCDYIFFPLSHLLRLRDKLDDRSTELLLQCIELLIRNSWGKNLQVEMLKQLLILLLLLLDPPQKKTKETTRYISDETKRAGCKALNELFISSSASRTLRAFYKEGTEIPTLGHAVAVLLKIAFDATDIDCSCAAIDALRTLLVAVIEDGDMLAGFLPGCVSTLSNMLVPSVRKTHYKVTIKAIELLGLLLALCLADVDFPFESSSSSSSSRSRGSTEPSSVPMAHDDSFDNSDSLGSISSGSMDRRRNSSNVRTASWLKGTKSQVKLALEPVIALRSHRRPEVRSELKAFCVRLLRTCFDSLDNSRAILLVAMVQLCCDADENISSDSWDFLQVFGRENSEAQDIVKMAVYDWIMSMQRTLALQDDDAKTVVLQQLKIGLELLLEWETEMSVIEESIVPAFFASVSLTVPSALKISASDLVSPTAELGMLQTQVAKNGLLPQINGKIDFPPLDIEKSVGQRAARELERVLEAIGASLMFRSIADECVQLAMDSENDIKAQQVAYWMYIHIVQGSRKSTELFEDYETALFIAQASEQLNETSLLLLEKKLDDEQLTEDESTLVRLSLEGIALSADIIKEEFKVVLMDVLFPVLNMVASKDLTVRQHAYIALCNIAISCGYESVSELLVKNIDYALDSVSLKINTLDISPRTPKILSVLIKLGGPDAIQYLDDILASIFLLLDNFHGYSQLVEGFFEVLKAVIEETSVAFLASNLSLEDKPRAKRDGVWDLKGLIEDLQRKPDFELHEPENVKEPENGTEEDQEKELTEEEEIMKQLDQRDEHPSDPPETWDSPLPKAWYMIVKRIALLSRYYLSHSSFSLRYQLLDLLHTAIPVLATNEKDFLPFINDVWPALVPRLKDPELNVTIAAIEVMGDLSRYSGDFMSSRFEALWKSHLKTMFPKELPRSREGKFSRSAQLYRALTGYLTTVLRNTRLKELVYNDILDAAAPILDNCNELREALEEISGDAVWVYLNVGC</sequence>
<evidence type="ECO:0000313" key="4">
    <source>
        <dbReference type="EMBL" id="KAK7206909.1"/>
    </source>
</evidence>
<name>A0ABR1FAP8_9ASCO</name>
<dbReference type="Pfam" id="PF24173">
    <property type="entry name" value="TPR_TTI1_N"/>
    <property type="match status" value="1"/>
</dbReference>
<dbReference type="GeneID" id="90037647"/>
<dbReference type="InterPro" id="IPR011989">
    <property type="entry name" value="ARM-like"/>
</dbReference>
<dbReference type="InterPro" id="IPR057567">
    <property type="entry name" value="TPR_TTI1_C"/>
</dbReference>
<feature type="compositionally biased region" description="Low complexity" evidence="1">
    <location>
        <begin position="272"/>
        <end position="290"/>
    </location>
</feature>
<evidence type="ECO:0000256" key="1">
    <source>
        <dbReference type="SAM" id="MobiDB-lite"/>
    </source>
</evidence>
<dbReference type="Pfam" id="PF24181">
    <property type="entry name" value="TPR_TTI1_C"/>
    <property type="match status" value="1"/>
</dbReference>
<comment type="caution">
    <text evidence="4">The sequence shown here is derived from an EMBL/GenBank/DDBJ whole genome shotgun (WGS) entry which is preliminary data.</text>
</comment>
<feature type="compositionally biased region" description="Acidic residues" evidence="1">
    <location>
        <begin position="825"/>
        <end position="837"/>
    </location>
</feature>
<dbReference type="PANTHER" id="PTHR18460:SF3">
    <property type="entry name" value="TELO2-INTERACTING PROTEIN 1 HOMOLOG"/>
    <property type="match status" value="1"/>
</dbReference>
<dbReference type="RefSeq" id="XP_064769942.1">
    <property type="nucleotide sequence ID" value="XM_064912135.1"/>
</dbReference>
<dbReference type="SUPFAM" id="SSF48371">
    <property type="entry name" value="ARM repeat"/>
    <property type="match status" value="1"/>
</dbReference>
<evidence type="ECO:0000259" key="3">
    <source>
        <dbReference type="Pfam" id="PF24181"/>
    </source>
</evidence>
<feature type="domain" description="TTI1 C-terminal TPR" evidence="3">
    <location>
        <begin position="827"/>
        <end position="1023"/>
    </location>
</feature>
<dbReference type="PANTHER" id="PTHR18460">
    <property type="entry name" value="TEL2 INTERACTING PROTEIN 1 TTI1 FAMILY MEMBER"/>
    <property type="match status" value="1"/>
</dbReference>
<dbReference type="EMBL" id="JBBJBU010000002">
    <property type="protein sequence ID" value="KAK7206909.1"/>
    <property type="molecule type" value="Genomic_DNA"/>
</dbReference>
<keyword evidence="5" id="KW-1185">Reference proteome</keyword>
<dbReference type="InterPro" id="IPR016024">
    <property type="entry name" value="ARM-type_fold"/>
</dbReference>
<evidence type="ECO:0000313" key="5">
    <source>
        <dbReference type="Proteomes" id="UP001498771"/>
    </source>
</evidence>
<gene>
    <name evidence="4" type="ORF">BZA70DRAFT_275313</name>
</gene>
<dbReference type="InterPro" id="IPR057566">
    <property type="entry name" value="TPR_TTI1_N"/>
</dbReference>
<protein>
    <submittedName>
        <fullName evidence="4">Armadillo-type protein</fullName>
    </submittedName>
</protein>
<reference evidence="4 5" key="1">
    <citation type="submission" date="2024-03" db="EMBL/GenBank/DDBJ databases">
        <title>Genome-scale model development and genomic sequencing of the oleaginous clade Lipomyces.</title>
        <authorList>
            <consortium name="Lawrence Berkeley National Laboratory"/>
            <person name="Czajka J.J."/>
            <person name="Han Y."/>
            <person name="Kim J."/>
            <person name="Mondo S.J."/>
            <person name="Hofstad B.A."/>
            <person name="Robles A."/>
            <person name="Haridas S."/>
            <person name="Riley R."/>
            <person name="LaButti K."/>
            <person name="Pangilinan J."/>
            <person name="Andreopoulos W."/>
            <person name="Lipzen A."/>
            <person name="Yan J."/>
            <person name="Wang M."/>
            <person name="Ng V."/>
            <person name="Grigoriev I.V."/>
            <person name="Spatafora J.W."/>
            <person name="Magnuson J.K."/>
            <person name="Baker S.E."/>
            <person name="Pomraning K.R."/>
        </authorList>
    </citation>
    <scope>NUCLEOTIDE SEQUENCE [LARGE SCALE GENOMIC DNA]</scope>
    <source>
        <strain evidence="4 5">Phaff 52-87</strain>
    </source>
</reference>
<feature type="compositionally biased region" description="Basic and acidic residues" evidence="1">
    <location>
        <begin position="813"/>
        <end position="824"/>
    </location>
</feature>
<dbReference type="InterPro" id="IPR049362">
    <property type="entry name" value="TTI1_rpt"/>
</dbReference>
<proteinExistence type="predicted"/>
<dbReference type="Gene3D" id="1.25.10.10">
    <property type="entry name" value="Leucine-rich Repeat Variant"/>
    <property type="match status" value="1"/>
</dbReference>
<accession>A0ABR1FAP8</accession>
<feature type="domain" description="TTI1 N-terminal TPR" evidence="2">
    <location>
        <begin position="19"/>
        <end position="389"/>
    </location>
</feature>
<feature type="region of interest" description="Disordered" evidence="1">
    <location>
        <begin position="272"/>
        <end position="302"/>
    </location>
</feature>
<evidence type="ECO:0000259" key="2">
    <source>
        <dbReference type="Pfam" id="PF24173"/>
    </source>
</evidence>
<dbReference type="Proteomes" id="UP001498771">
    <property type="component" value="Unassembled WGS sequence"/>
</dbReference>
<dbReference type="Pfam" id="PF21547">
    <property type="entry name" value="TTI1"/>
    <property type="match status" value="1"/>
</dbReference>